<feature type="transmembrane region" description="Helical" evidence="6">
    <location>
        <begin position="259"/>
        <end position="282"/>
    </location>
</feature>
<organism evidence="8 9">
    <name type="scientific">Paractinoplanes rhizophilus</name>
    <dbReference type="NCBI Taxonomy" id="1416877"/>
    <lineage>
        <taxon>Bacteria</taxon>
        <taxon>Bacillati</taxon>
        <taxon>Actinomycetota</taxon>
        <taxon>Actinomycetes</taxon>
        <taxon>Micromonosporales</taxon>
        <taxon>Micromonosporaceae</taxon>
        <taxon>Paractinoplanes</taxon>
    </lineage>
</organism>
<dbReference type="Proteomes" id="UP001596548">
    <property type="component" value="Unassembled WGS sequence"/>
</dbReference>
<dbReference type="EMBL" id="JBHTBJ010000027">
    <property type="protein sequence ID" value="MFC7277920.1"/>
    <property type="molecule type" value="Genomic_DNA"/>
</dbReference>
<feature type="transmembrane region" description="Helical" evidence="6">
    <location>
        <begin position="47"/>
        <end position="69"/>
    </location>
</feature>
<feature type="domain" description="Major facilitator superfamily (MFS) profile" evidence="7">
    <location>
        <begin position="11"/>
        <end position="435"/>
    </location>
</feature>
<feature type="transmembrane region" description="Helical" evidence="6">
    <location>
        <begin position="146"/>
        <end position="166"/>
    </location>
</feature>
<dbReference type="PROSITE" id="PS50850">
    <property type="entry name" value="MFS"/>
    <property type="match status" value="1"/>
</dbReference>
<reference evidence="9" key="1">
    <citation type="journal article" date="2019" name="Int. J. Syst. Evol. Microbiol.">
        <title>The Global Catalogue of Microorganisms (GCM) 10K type strain sequencing project: providing services to taxonomists for standard genome sequencing and annotation.</title>
        <authorList>
            <consortium name="The Broad Institute Genomics Platform"/>
            <consortium name="The Broad Institute Genome Sequencing Center for Infectious Disease"/>
            <person name="Wu L."/>
            <person name="Ma J."/>
        </authorList>
    </citation>
    <scope>NUCLEOTIDE SEQUENCE [LARGE SCALE GENOMIC DNA]</scope>
    <source>
        <strain evidence="9">XZYJT-10</strain>
    </source>
</reference>
<comment type="caution">
    <text evidence="8">The sequence shown here is derived from an EMBL/GenBank/DDBJ whole genome shotgun (WGS) entry which is preliminary data.</text>
</comment>
<gene>
    <name evidence="8" type="ORF">ACFQS1_28370</name>
</gene>
<feature type="transmembrane region" description="Helical" evidence="6">
    <location>
        <begin position="172"/>
        <end position="189"/>
    </location>
</feature>
<evidence type="ECO:0000259" key="7">
    <source>
        <dbReference type="PROSITE" id="PS50850"/>
    </source>
</evidence>
<dbReference type="Gene3D" id="1.20.1250.20">
    <property type="entry name" value="MFS general substrate transporter like domains"/>
    <property type="match status" value="1"/>
</dbReference>
<feature type="transmembrane region" description="Helical" evidence="6">
    <location>
        <begin position="76"/>
        <end position="97"/>
    </location>
</feature>
<feature type="transmembrane region" description="Helical" evidence="6">
    <location>
        <begin position="21"/>
        <end position="41"/>
    </location>
</feature>
<evidence type="ECO:0000313" key="8">
    <source>
        <dbReference type="EMBL" id="MFC7277920.1"/>
    </source>
</evidence>
<dbReference type="InterPro" id="IPR036259">
    <property type="entry name" value="MFS_trans_sf"/>
</dbReference>
<evidence type="ECO:0000256" key="6">
    <source>
        <dbReference type="SAM" id="Phobius"/>
    </source>
</evidence>
<dbReference type="PANTHER" id="PTHR23513">
    <property type="entry name" value="INTEGRAL MEMBRANE EFFLUX PROTEIN-RELATED"/>
    <property type="match status" value="1"/>
</dbReference>
<feature type="transmembrane region" description="Helical" evidence="6">
    <location>
        <begin position="321"/>
        <end position="339"/>
    </location>
</feature>
<feature type="transmembrane region" description="Helical" evidence="6">
    <location>
        <begin position="103"/>
        <end position="125"/>
    </location>
</feature>
<dbReference type="RefSeq" id="WP_378974133.1">
    <property type="nucleotide sequence ID" value="NZ_JBHTBJ010000027.1"/>
</dbReference>
<feature type="transmembrane region" description="Helical" evidence="6">
    <location>
        <begin position="412"/>
        <end position="430"/>
    </location>
</feature>
<name>A0ABW2HZF5_9ACTN</name>
<dbReference type="CDD" id="cd06173">
    <property type="entry name" value="MFS_MefA_like"/>
    <property type="match status" value="1"/>
</dbReference>
<comment type="subcellular location">
    <subcellularLocation>
        <location evidence="1">Cell membrane</location>
        <topology evidence="1">Multi-pass membrane protein</topology>
    </subcellularLocation>
</comment>
<keyword evidence="3 6" id="KW-0812">Transmembrane</keyword>
<evidence type="ECO:0000256" key="3">
    <source>
        <dbReference type="ARBA" id="ARBA00022692"/>
    </source>
</evidence>
<dbReference type="Pfam" id="PF07690">
    <property type="entry name" value="MFS_1"/>
    <property type="match status" value="1"/>
</dbReference>
<evidence type="ECO:0000256" key="5">
    <source>
        <dbReference type="ARBA" id="ARBA00023136"/>
    </source>
</evidence>
<dbReference type="InterPro" id="IPR020846">
    <property type="entry name" value="MFS_dom"/>
</dbReference>
<evidence type="ECO:0000256" key="4">
    <source>
        <dbReference type="ARBA" id="ARBA00022989"/>
    </source>
</evidence>
<accession>A0ABW2HZF5</accession>
<dbReference type="PANTHER" id="PTHR23513:SF11">
    <property type="entry name" value="STAPHYLOFERRIN A TRANSPORTER"/>
    <property type="match status" value="1"/>
</dbReference>
<evidence type="ECO:0000256" key="1">
    <source>
        <dbReference type="ARBA" id="ARBA00004651"/>
    </source>
</evidence>
<proteinExistence type="predicted"/>
<dbReference type="InterPro" id="IPR011701">
    <property type="entry name" value="MFS"/>
</dbReference>
<keyword evidence="2" id="KW-1003">Cell membrane</keyword>
<dbReference type="SUPFAM" id="SSF103473">
    <property type="entry name" value="MFS general substrate transporter"/>
    <property type="match status" value="1"/>
</dbReference>
<feature type="transmembrane region" description="Helical" evidence="6">
    <location>
        <begin position="294"/>
        <end position="314"/>
    </location>
</feature>
<evidence type="ECO:0000256" key="2">
    <source>
        <dbReference type="ARBA" id="ARBA00022475"/>
    </source>
</evidence>
<keyword evidence="4 6" id="KW-1133">Transmembrane helix</keyword>
<sequence length="454" mass="46888">MNLPAPLRLRPFRLLLSGRTINALGNAFAPIALAFAVLDLTGSATDLGFVVGARTVVNVAFLLFGGVLADRLPKNLLMVGSSVAAALTQGVVAALVLTDSATIPLLIGLAAINGMVAALALPASASILPQIVPAEMRQQANAISRVALNGAAILGAPVAGVVVAAVGPGWGILVDAATFLVSAFCFAALKAPAGNALKAPAGKAAADTESPAPGAVAPDSLVAADELALGVPENGVESKRPNIVTDLRVGWSEFRSRRWLWTVVAGFCVMNMAWAGGLFVLGPVVADDTFGRRAWGFVLAAQTAGMIVGGLIAMRLRLRRLLFFGVACCFPLSIPVFLLGAYPHVWALIATSLVAGLTLEQFGVAWETTMQEHVPPEKLARVYSYDMVGSFVAIPVGEMTVGPISHLAGREATLVGAGLLMIASVAFMLGSRDVRTLPHKLPEPVETPVGESVA</sequence>
<keyword evidence="5 6" id="KW-0472">Membrane</keyword>
<protein>
    <submittedName>
        <fullName evidence="8">MFS transporter</fullName>
    </submittedName>
</protein>
<evidence type="ECO:0000313" key="9">
    <source>
        <dbReference type="Proteomes" id="UP001596548"/>
    </source>
</evidence>
<keyword evidence="9" id="KW-1185">Reference proteome</keyword>